<evidence type="ECO:0000256" key="1">
    <source>
        <dbReference type="ARBA" id="ARBA00022490"/>
    </source>
</evidence>
<dbReference type="GO" id="GO:0016788">
    <property type="term" value="F:hydrolase activity, acting on ester bonds"/>
    <property type="evidence" value="ECO:0007669"/>
    <property type="project" value="UniProtKB-UniRule"/>
</dbReference>
<gene>
    <name evidence="7" type="ORF">BFL28_19265</name>
</gene>
<comment type="caution">
    <text evidence="7">The sequence shown here is derived from an EMBL/GenBank/DDBJ whole genome shotgun (WGS) entry which is preliminary data.</text>
</comment>
<dbReference type="InterPro" id="IPR012337">
    <property type="entry name" value="RNaseH-like_sf"/>
</dbReference>
<dbReference type="GO" id="GO:0004386">
    <property type="term" value="F:helicase activity"/>
    <property type="evidence" value="ECO:0007669"/>
    <property type="project" value="UniProtKB-KW"/>
</dbReference>
<dbReference type="CDD" id="cd16964">
    <property type="entry name" value="YqgF"/>
    <property type="match status" value="1"/>
</dbReference>
<dbReference type="EMBL" id="MDDS01000042">
    <property type="protein sequence ID" value="ODP37004.1"/>
    <property type="molecule type" value="Genomic_DNA"/>
</dbReference>
<keyword evidence="1 5" id="KW-0963">Cytoplasm</keyword>
<comment type="similarity">
    <text evidence="5">Belongs to the YqgF HJR family.</text>
</comment>
<dbReference type="NCBIfam" id="TIGR00250">
    <property type="entry name" value="RNAse_H_YqgF"/>
    <property type="match status" value="1"/>
</dbReference>
<dbReference type="RefSeq" id="WP_069321244.1">
    <property type="nucleotide sequence ID" value="NZ_MDDS01000042.1"/>
</dbReference>
<dbReference type="Proteomes" id="UP000094487">
    <property type="component" value="Unassembled WGS sequence"/>
</dbReference>
<dbReference type="HAMAP" id="MF_00651">
    <property type="entry name" value="Nuclease_YqgF"/>
    <property type="match status" value="1"/>
</dbReference>
<protein>
    <recommendedName>
        <fullName evidence="5">Putative pre-16S rRNA nuclease</fullName>
        <ecNumber evidence="5">3.1.-.-</ecNumber>
    </recommendedName>
</protein>
<comment type="function">
    <text evidence="5">Could be a nuclease involved in processing of the 5'-end of pre-16S rRNA.</text>
</comment>
<dbReference type="SUPFAM" id="SSF53098">
    <property type="entry name" value="Ribonuclease H-like"/>
    <property type="match status" value="1"/>
</dbReference>
<keyword evidence="3 5" id="KW-0540">Nuclease</keyword>
<dbReference type="InterPro" id="IPR005227">
    <property type="entry name" value="YqgF"/>
</dbReference>
<proteinExistence type="inferred from homology"/>
<dbReference type="PANTHER" id="PTHR33317">
    <property type="entry name" value="POLYNUCLEOTIDYL TRANSFERASE, RIBONUCLEASE H-LIKE SUPERFAMILY PROTEIN"/>
    <property type="match status" value="1"/>
</dbReference>
<evidence type="ECO:0000256" key="4">
    <source>
        <dbReference type="ARBA" id="ARBA00022801"/>
    </source>
</evidence>
<reference evidence="7 8" key="1">
    <citation type="submission" date="2016-08" db="EMBL/GenBank/DDBJ databases">
        <title>Draft genome of the agarase producing Sphingomonas sp. MCT13.</title>
        <authorList>
            <person name="D'Andrea M.M."/>
            <person name="Rossolini G.M."/>
            <person name="Thaller M.C."/>
        </authorList>
    </citation>
    <scope>NUCLEOTIDE SEQUENCE [LARGE SCALE GENOMIC DNA]</scope>
    <source>
        <strain evidence="7 8">MCT13</strain>
    </source>
</reference>
<keyword evidence="2 5" id="KW-0690">Ribosome biogenesis</keyword>
<keyword evidence="7" id="KW-0067">ATP-binding</keyword>
<accession>A0A1E3LTG5</accession>
<evidence type="ECO:0000256" key="5">
    <source>
        <dbReference type="HAMAP-Rule" id="MF_00651"/>
    </source>
</evidence>
<dbReference type="SMART" id="SM00732">
    <property type="entry name" value="YqgFc"/>
    <property type="match status" value="1"/>
</dbReference>
<evidence type="ECO:0000259" key="6">
    <source>
        <dbReference type="SMART" id="SM00732"/>
    </source>
</evidence>
<evidence type="ECO:0000256" key="3">
    <source>
        <dbReference type="ARBA" id="ARBA00022722"/>
    </source>
</evidence>
<dbReference type="Gene3D" id="3.30.420.140">
    <property type="entry name" value="YqgF/RNase H-like domain"/>
    <property type="match status" value="1"/>
</dbReference>
<keyword evidence="7" id="KW-0347">Helicase</keyword>
<dbReference type="InterPro" id="IPR006641">
    <property type="entry name" value="YqgF/RNaseH-like_dom"/>
</dbReference>
<dbReference type="InterPro" id="IPR037027">
    <property type="entry name" value="YqgF/RNaseH-like_dom_sf"/>
</dbReference>
<dbReference type="OrthoDB" id="9796140at2"/>
<dbReference type="AlphaFoldDB" id="A0A1E3LTG5"/>
<feature type="domain" description="YqgF/RNase H-like" evidence="6">
    <location>
        <begin position="17"/>
        <end position="116"/>
    </location>
</feature>
<organism evidence="7 8">
    <name type="scientific">Sphingomonas turrisvirgatae</name>
    <dbReference type="NCBI Taxonomy" id="1888892"/>
    <lineage>
        <taxon>Bacteria</taxon>
        <taxon>Pseudomonadati</taxon>
        <taxon>Pseudomonadota</taxon>
        <taxon>Alphaproteobacteria</taxon>
        <taxon>Sphingomonadales</taxon>
        <taxon>Sphingomonadaceae</taxon>
        <taxon>Sphingomonas</taxon>
    </lineage>
</organism>
<comment type="subcellular location">
    <subcellularLocation>
        <location evidence="5">Cytoplasm</location>
    </subcellularLocation>
</comment>
<keyword evidence="4 5" id="KW-0378">Hydrolase</keyword>
<dbReference type="PANTHER" id="PTHR33317:SF4">
    <property type="entry name" value="POLYNUCLEOTIDYL TRANSFERASE, RIBONUCLEASE H-LIKE SUPERFAMILY PROTEIN"/>
    <property type="match status" value="1"/>
</dbReference>
<name>A0A1E3LTG5_9SPHN</name>
<evidence type="ECO:0000313" key="8">
    <source>
        <dbReference type="Proteomes" id="UP000094487"/>
    </source>
</evidence>
<keyword evidence="8" id="KW-1185">Reference proteome</keyword>
<sequence>MITTDRATFRDALPDGGRLLGLDVGTKTIGTALCDAGWSFASPADLIKRTKFTMDKAALAAIIKRQQVKGLVIGLPLNLDGSDSPRTQSTRAFARNLDDLGLPILLWDERWSTAAVERQMIAEDLSRAKRAERVDKLAANYILQGAIDGLAASIPLPSGVGGTREAPEG</sequence>
<dbReference type="GO" id="GO:0000967">
    <property type="term" value="P:rRNA 5'-end processing"/>
    <property type="evidence" value="ECO:0007669"/>
    <property type="project" value="UniProtKB-UniRule"/>
</dbReference>
<dbReference type="GO" id="GO:0004518">
    <property type="term" value="F:nuclease activity"/>
    <property type="evidence" value="ECO:0007669"/>
    <property type="project" value="UniProtKB-KW"/>
</dbReference>
<dbReference type="STRING" id="1888892.BFL28_19265"/>
<evidence type="ECO:0000256" key="2">
    <source>
        <dbReference type="ARBA" id="ARBA00022517"/>
    </source>
</evidence>
<evidence type="ECO:0000313" key="7">
    <source>
        <dbReference type="EMBL" id="ODP37004.1"/>
    </source>
</evidence>
<keyword evidence="7" id="KW-0547">Nucleotide-binding</keyword>
<dbReference type="Pfam" id="PF03652">
    <property type="entry name" value="RuvX"/>
    <property type="match status" value="1"/>
</dbReference>
<dbReference type="GO" id="GO:0005829">
    <property type="term" value="C:cytosol"/>
    <property type="evidence" value="ECO:0007669"/>
    <property type="project" value="TreeGrafter"/>
</dbReference>
<dbReference type="EC" id="3.1.-.-" evidence="5"/>